<dbReference type="Proteomes" id="UP000215914">
    <property type="component" value="Chromosome 17"/>
</dbReference>
<organism evidence="2 3">
    <name type="scientific">Helianthus annuus</name>
    <name type="common">Common sunflower</name>
    <dbReference type="NCBI Taxonomy" id="4232"/>
    <lineage>
        <taxon>Eukaryota</taxon>
        <taxon>Viridiplantae</taxon>
        <taxon>Streptophyta</taxon>
        <taxon>Embryophyta</taxon>
        <taxon>Tracheophyta</taxon>
        <taxon>Spermatophyta</taxon>
        <taxon>Magnoliopsida</taxon>
        <taxon>eudicotyledons</taxon>
        <taxon>Gunneridae</taxon>
        <taxon>Pentapetalae</taxon>
        <taxon>asterids</taxon>
        <taxon>campanulids</taxon>
        <taxon>Asterales</taxon>
        <taxon>Asteraceae</taxon>
        <taxon>Asteroideae</taxon>
        <taxon>Heliantheae alliance</taxon>
        <taxon>Heliantheae</taxon>
        <taxon>Helianthus</taxon>
    </lineage>
</organism>
<dbReference type="Gramene" id="mRNA:HanXRQr2_Chr12g0549851">
    <property type="protein sequence ID" value="mRNA:HanXRQr2_Chr12g0549851"/>
    <property type="gene ID" value="HanXRQr2_Chr12g0549851"/>
</dbReference>
<dbReference type="AlphaFoldDB" id="A0A251RTZ5"/>
<sequence length="97" mass="10438">MATPVCGLEFLVLTDHPSFIRCVLFHRVTGLSLIVVVSSDCGSKAVNGFGLGSGFGSTRCNSGQFRVLFWVESNQRTRFGSAAVKQVKDGQLRTGKV</sequence>
<reference evidence="1" key="3">
    <citation type="submission" date="2020-06" db="EMBL/GenBank/DDBJ databases">
        <title>Helianthus annuus Genome sequencing and assembly Release 2.</title>
        <authorList>
            <person name="Gouzy J."/>
            <person name="Langlade N."/>
            <person name="Munos S."/>
        </authorList>
    </citation>
    <scope>NUCLEOTIDE SEQUENCE</scope>
    <source>
        <tissue evidence="1">Leaves</tissue>
    </source>
</reference>
<keyword evidence="3" id="KW-1185">Reference proteome</keyword>
<evidence type="ECO:0000313" key="3">
    <source>
        <dbReference type="Proteomes" id="UP000215914"/>
    </source>
</evidence>
<accession>A0A251RTZ5</accession>
<dbReference type="InParanoid" id="A0A251RTZ5"/>
<dbReference type="EMBL" id="CM007906">
    <property type="protein sequence ID" value="OTF87923.1"/>
    <property type="molecule type" value="Genomic_DNA"/>
</dbReference>
<reference evidence="1 3" key="1">
    <citation type="journal article" date="2017" name="Nature">
        <title>The sunflower genome provides insights into oil metabolism, flowering and Asterid evolution.</title>
        <authorList>
            <person name="Badouin H."/>
            <person name="Gouzy J."/>
            <person name="Grassa C.J."/>
            <person name="Murat F."/>
            <person name="Staton S.E."/>
            <person name="Cottret L."/>
            <person name="Lelandais-Briere C."/>
            <person name="Owens G.L."/>
            <person name="Carrere S."/>
            <person name="Mayjonade B."/>
            <person name="Legrand L."/>
            <person name="Gill N."/>
            <person name="Kane N.C."/>
            <person name="Bowers J.E."/>
            <person name="Hubner S."/>
            <person name="Bellec A."/>
            <person name="Berard A."/>
            <person name="Berges H."/>
            <person name="Blanchet N."/>
            <person name="Boniface M.C."/>
            <person name="Brunel D."/>
            <person name="Catrice O."/>
            <person name="Chaidir N."/>
            <person name="Claudel C."/>
            <person name="Donnadieu C."/>
            <person name="Faraut T."/>
            <person name="Fievet G."/>
            <person name="Helmstetter N."/>
            <person name="King M."/>
            <person name="Knapp S.J."/>
            <person name="Lai Z."/>
            <person name="Le Paslier M.C."/>
            <person name="Lippi Y."/>
            <person name="Lorenzon L."/>
            <person name="Mandel J.R."/>
            <person name="Marage G."/>
            <person name="Marchand G."/>
            <person name="Marquand E."/>
            <person name="Bret-Mestries E."/>
            <person name="Morien E."/>
            <person name="Nambeesan S."/>
            <person name="Nguyen T."/>
            <person name="Pegot-Espagnet P."/>
            <person name="Pouilly N."/>
            <person name="Raftis F."/>
            <person name="Sallet E."/>
            <person name="Schiex T."/>
            <person name="Thomas J."/>
            <person name="Vandecasteele C."/>
            <person name="Vares D."/>
            <person name="Vear F."/>
            <person name="Vautrin S."/>
            <person name="Crespi M."/>
            <person name="Mangin B."/>
            <person name="Burke J.M."/>
            <person name="Salse J."/>
            <person name="Munos S."/>
            <person name="Vincourt P."/>
            <person name="Rieseberg L.H."/>
            <person name="Langlade N.B."/>
        </authorList>
    </citation>
    <scope>NUCLEOTIDE SEQUENCE [LARGE SCALE GENOMIC DNA]</scope>
    <source>
        <strain evidence="3">cv. SF193</strain>
        <tissue evidence="1">Leaves</tissue>
    </source>
</reference>
<proteinExistence type="predicted"/>
<protein>
    <submittedName>
        <fullName evidence="2">Uncharacterized protein</fullName>
    </submittedName>
</protein>
<evidence type="ECO:0000313" key="2">
    <source>
        <dbReference type="EMBL" id="OTF87923.1"/>
    </source>
</evidence>
<dbReference type="EMBL" id="MNCJ02000327">
    <property type="protein sequence ID" value="KAF5778642.1"/>
    <property type="molecule type" value="Genomic_DNA"/>
</dbReference>
<gene>
    <name evidence="2" type="ORF">HannXRQ_Chr17g0567311</name>
    <name evidence="1" type="ORF">HanXRQr2_Chr12g0549851</name>
</gene>
<name>A0A251RTZ5_HELAN</name>
<reference evidence="2" key="2">
    <citation type="submission" date="2017-02" db="EMBL/GenBank/DDBJ databases">
        <title>Sunflower complete genome.</title>
        <authorList>
            <person name="Langlade N."/>
            <person name="Munos S."/>
        </authorList>
    </citation>
    <scope>NUCLEOTIDE SEQUENCE [LARGE SCALE GENOMIC DNA]</scope>
    <source>
        <tissue evidence="2">Leaves</tissue>
    </source>
</reference>
<evidence type="ECO:0000313" key="1">
    <source>
        <dbReference type="EMBL" id="KAF5778642.1"/>
    </source>
</evidence>